<evidence type="ECO:0000313" key="4">
    <source>
        <dbReference type="EMBL" id="NIH54518.1"/>
    </source>
</evidence>
<dbReference type="SUPFAM" id="SSF102546">
    <property type="entry name" value="RbsD-like"/>
    <property type="match status" value="1"/>
</dbReference>
<dbReference type="Pfam" id="PF05025">
    <property type="entry name" value="RbsD_FucU"/>
    <property type="match status" value="1"/>
</dbReference>
<comment type="caution">
    <text evidence="4">The sequence shown here is derived from an EMBL/GenBank/DDBJ whole genome shotgun (WGS) entry which is preliminary data.</text>
</comment>
<protein>
    <submittedName>
        <fullName evidence="4">L-fucose mutarotase</fullName>
        <ecNumber evidence="4">5.1.3.29</ecNumber>
    </submittedName>
</protein>
<evidence type="ECO:0000256" key="2">
    <source>
        <dbReference type="ARBA" id="ARBA00023235"/>
    </source>
</evidence>
<keyword evidence="2 4" id="KW-0413">Isomerase</keyword>
<dbReference type="RefSeq" id="WP_167150891.1">
    <property type="nucleotide sequence ID" value="NZ_JAAMOX010000002.1"/>
</dbReference>
<keyword evidence="5" id="KW-1185">Reference proteome</keyword>
<accession>A0A7X5TUL9</accession>
<dbReference type="PANTHER" id="PTHR31690">
    <property type="entry name" value="FUCOSE MUTAROTASE"/>
    <property type="match status" value="1"/>
</dbReference>
<organism evidence="4 5">
    <name type="scientific">Lysinibacter cavernae</name>
    <dbReference type="NCBI Taxonomy" id="1640652"/>
    <lineage>
        <taxon>Bacteria</taxon>
        <taxon>Bacillati</taxon>
        <taxon>Actinomycetota</taxon>
        <taxon>Actinomycetes</taxon>
        <taxon>Micrococcales</taxon>
        <taxon>Microbacteriaceae</taxon>
        <taxon>Lysinibacter</taxon>
    </lineage>
</organism>
<evidence type="ECO:0000256" key="3">
    <source>
        <dbReference type="ARBA" id="ARBA00036324"/>
    </source>
</evidence>
<dbReference type="InterPro" id="IPR007721">
    <property type="entry name" value="RbsD_FucU"/>
</dbReference>
<reference evidence="4 5" key="1">
    <citation type="submission" date="2020-02" db="EMBL/GenBank/DDBJ databases">
        <title>Sequencing the genomes of 1000 actinobacteria strains.</title>
        <authorList>
            <person name="Klenk H.-P."/>
        </authorList>
    </citation>
    <scope>NUCLEOTIDE SEQUENCE [LARGE SCALE GENOMIC DNA]</scope>
    <source>
        <strain evidence="4 5">DSM 27960</strain>
    </source>
</reference>
<gene>
    <name evidence="4" type="ORF">FHX76_002414</name>
</gene>
<evidence type="ECO:0000256" key="1">
    <source>
        <dbReference type="ARBA" id="ARBA00000223"/>
    </source>
</evidence>
<dbReference type="GO" id="GO:0042806">
    <property type="term" value="F:fucose binding"/>
    <property type="evidence" value="ECO:0007669"/>
    <property type="project" value="TreeGrafter"/>
</dbReference>
<dbReference type="EMBL" id="JAAMOX010000002">
    <property type="protein sequence ID" value="NIH54518.1"/>
    <property type="molecule type" value="Genomic_DNA"/>
</dbReference>
<dbReference type="InterPro" id="IPR050443">
    <property type="entry name" value="RbsD/FucU_mutarotase"/>
</dbReference>
<dbReference type="Gene3D" id="3.40.1650.10">
    <property type="entry name" value="RbsD-like domain"/>
    <property type="match status" value="1"/>
</dbReference>
<proteinExistence type="predicted"/>
<comment type="catalytic activity">
    <reaction evidence="3">
        <text>alpha-L-fucose = beta-L-fucose</text>
        <dbReference type="Rhea" id="RHEA:25580"/>
        <dbReference type="ChEBI" id="CHEBI:42548"/>
        <dbReference type="ChEBI" id="CHEBI:42589"/>
        <dbReference type="EC" id="5.1.3.29"/>
    </reaction>
</comment>
<dbReference type="PANTHER" id="PTHR31690:SF4">
    <property type="entry name" value="FUCOSE MUTAROTASE"/>
    <property type="match status" value="1"/>
</dbReference>
<dbReference type="InterPro" id="IPR023750">
    <property type="entry name" value="RbsD-like_sf"/>
</dbReference>
<dbReference type="GO" id="GO:0062193">
    <property type="term" value="F:D-ribose pyranase activity"/>
    <property type="evidence" value="ECO:0007669"/>
    <property type="project" value="UniProtKB-EC"/>
</dbReference>
<dbReference type="Proteomes" id="UP000541033">
    <property type="component" value="Unassembled WGS sequence"/>
</dbReference>
<dbReference type="AlphaFoldDB" id="A0A7X5TUL9"/>
<sequence length="147" mass="15925">MLTGIHPILTGELLLHLDQMGHSDTVVIVDAHFPAHRLGQRVIDLPALGVPDVVAAIRTVLPLDVTATEGRNAVDLMATADGSVLDVQREILAAAGIQPSEANFVGRYEYYDVAEQAYLIVRTGETRIYANALLRKGIVEWIGRADS</sequence>
<comment type="catalytic activity">
    <reaction evidence="1">
        <text>beta-D-ribopyranose = beta-D-ribofuranose</text>
        <dbReference type="Rhea" id="RHEA:25432"/>
        <dbReference type="ChEBI" id="CHEBI:27476"/>
        <dbReference type="ChEBI" id="CHEBI:47002"/>
        <dbReference type="EC" id="5.4.99.62"/>
    </reaction>
</comment>
<dbReference type="GO" id="GO:0036373">
    <property type="term" value="F:L-fucose mutarotase activity"/>
    <property type="evidence" value="ECO:0007669"/>
    <property type="project" value="UniProtKB-EC"/>
</dbReference>
<name>A0A7X5TUL9_9MICO</name>
<dbReference type="GO" id="GO:0006004">
    <property type="term" value="P:fucose metabolic process"/>
    <property type="evidence" value="ECO:0007669"/>
    <property type="project" value="TreeGrafter"/>
</dbReference>
<dbReference type="EC" id="5.1.3.29" evidence="4"/>
<evidence type="ECO:0000313" key="5">
    <source>
        <dbReference type="Proteomes" id="UP000541033"/>
    </source>
</evidence>